<keyword evidence="2" id="KW-1185">Reference proteome</keyword>
<sequence length="91" mass="10517">MKTFRKVLRNNKLSVPQKQSILCTLAKVECMKARLEVMAIRKSVAGVQVIKKKKQTITDRVCWIDKDNAFENRMRTVVIANLTHIDVLTFL</sequence>
<evidence type="ECO:0000313" key="1">
    <source>
        <dbReference type="EMBL" id="OXU16839.1"/>
    </source>
</evidence>
<gene>
    <name evidence="1" type="ORF">TSAR_012056</name>
</gene>
<dbReference type="AlphaFoldDB" id="A0A232EEP8"/>
<proteinExistence type="predicted"/>
<accession>A0A232EEP8</accession>
<organism evidence="1 2">
    <name type="scientific">Trichomalopsis sarcophagae</name>
    <dbReference type="NCBI Taxonomy" id="543379"/>
    <lineage>
        <taxon>Eukaryota</taxon>
        <taxon>Metazoa</taxon>
        <taxon>Ecdysozoa</taxon>
        <taxon>Arthropoda</taxon>
        <taxon>Hexapoda</taxon>
        <taxon>Insecta</taxon>
        <taxon>Pterygota</taxon>
        <taxon>Neoptera</taxon>
        <taxon>Endopterygota</taxon>
        <taxon>Hymenoptera</taxon>
        <taxon>Apocrita</taxon>
        <taxon>Proctotrupomorpha</taxon>
        <taxon>Chalcidoidea</taxon>
        <taxon>Pteromalidae</taxon>
        <taxon>Pteromalinae</taxon>
        <taxon>Trichomalopsis</taxon>
    </lineage>
</organism>
<dbReference type="EMBL" id="NNAY01005242">
    <property type="protein sequence ID" value="OXU16839.1"/>
    <property type="molecule type" value="Genomic_DNA"/>
</dbReference>
<reference evidence="1 2" key="1">
    <citation type="journal article" date="2017" name="Curr. Biol.">
        <title>The Evolution of Venom by Co-option of Single-Copy Genes.</title>
        <authorList>
            <person name="Martinson E.O."/>
            <person name="Mrinalini"/>
            <person name="Kelkar Y.D."/>
            <person name="Chang C.H."/>
            <person name="Werren J.H."/>
        </authorList>
    </citation>
    <scope>NUCLEOTIDE SEQUENCE [LARGE SCALE GENOMIC DNA]</scope>
    <source>
        <strain evidence="1 2">Alberta</strain>
        <tissue evidence="1">Whole body</tissue>
    </source>
</reference>
<protein>
    <submittedName>
        <fullName evidence="1">Uncharacterized protein</fullName>
    </submittedName>
</protein>
<name>A0A232EEP8_9HYME</name>
<dbReference type="Proteomes" id="UP000215335">
    <property type="component" value="Unassembled WGS sequence"/>
</dbReference>
<evidence type="ECO:0000313" key="2">
    <source>
        <dbReference type="Proteomes" id="UP000215335"/>
    </source>
</evidence>
<comment type="caution">
    <text evidence="1">The sequence shown here is derived from an EMBL/GenBank/DDBJ whole genome shotgun (WGS) entry which is preliminary data.</text>
</comment>